<feature type="transmembrane region" description="Helical" evidence="1">
    <location>
        <begin position="63"/>
        <end position="89"/>
    </location>
</feature>
<feature type="transmembrane region" description="Helical" evidence="1">
    <location>
        <begin position="157"/>
        <end position="179"/>
    </location>
</feature>
<dbReference type="InterPro" id="IPR030802">
    <property type="entry name" value="Permease_MalE"/>
</dbReference>
<dbReference type="PANTHER" id="PTHR30188:SF4">
    <property type="entry name" value="PROTEIN TRIGALACTOSYLDIACYLGLYCEROL 1, CHLOROPLASTIC"/>
    <property type="match status" value="1"/>
</dbReference>
<protein>
    <submittedName>
        <fullName evidence="2">ABC transporter permease</fullName>
    </submittedName>
</protein>
<keyword evidence="1" id="KW-0812">Transmembrane</keyword>
<proteinExistence type="predicted"/>
<accession>A0ABS6V1A5</accession>
<evidence type="ECO:0000313" key="3">
    <source>
        <dbReference type="Proteomes" id="UP000694287"/>
    </source>
</evidence>
<dbReference type="Pfam" id="PF02405">
    <property type="entry name" value="MlaE"/>
    <property type="match status" value="1"/>
</dbReference>
<reference evidence="2 3" key="1">
    <citation type="submission" date="2020-11" db="EMBL/GenBank/DDBJ databases">
        <title>Pseudonocardia abyssalis sp. nov. and Pseudonocardia oceani sp. nov., description and phylogenomic analysis of two novel actinomycetes isolated from the deep Southern Ocean.</title>
        <authorList>
            <person name="Parra J."/>
        </authorList>
    </citation>
    <scope>NUCLEOTIDE SEQUENCE [LARGE SCALE GENOMIC DNA]</scope>
    <source>
        <strain evidence="2 3">KRD-168</strain>
    </source>
</reference>
<comment type="caution">
    <text evidence="2">The sequence shown here is derived from an EMBL/GenBank/DDBJ whole genome shotgun (WGS) entry which is preliminary data.</text>
</comment>
<gene>
    <name evidence="2" type="ORF">I4I81_29160</name>
</gene>
<feature type="transmembrane region" description="Helical" evidence="1">
    <location>
        <begin position="252"/>
        <end position="273"/>
    </location>
</feature>
<keyword evidence="1" id="KW-1133">Transmembrane helix</keyword>
<dbReference type="EMBL" id="JADQDK010000001">
    <property type="protein sequence ID" value="MBW0138305.1"/>
    <property type="molecule type" value="Genomic_DNA"/>
</dbReference>
<feature type="transmembrane region" description="Helical" evidence="1">
    <location>
        <begin position="213"/>
        <end position="232"/>
    </location>
</feature>
<dbReference type="Proteomes" id="UP000694287">
    <property type="component" value="Unassembled WGS sequence"/>
</dbReference>
<evidence type="ECO:0000313" key="2">
    <source>
        <dbReference type="EMBL" id="MBW0138305.1"/>
    </source>
</evidence>
<name>A0ABS6V1A5_9PSEU</name>
<evidence type="ECO:0000256" key="1">
    <source>
        <dbReference type="SAM" id="Phobius"/>
    </source>
</evidence>
<keyword evidence="3" id="KW-1185">Reference proteome</keyword>
<keyword evidence="1" id="KW-0472">Membrane</keyword>
<sequence length="279" mass="28668">MRPASRSISGPRAERGDAVTAAGRFPGSTALQEIGQLLALAREVGRALFRPPFQTKEFIQQSWFVASVTMLPAALVSIPFGAVIALQLASLTEQLGAQSFTGSAGVLAIVQQAAPVVTALLIAGAGGSAICADLGARTIREEIAAMEVLGISPIQRLVVPRVLAAMLVAVVLSAMVSVVGVLGGYFFNVVLQGGTPGAYIASFSALSQLSDIAIGEIKAALFGLIAGIVASYRGLNTPPGPRGVGDAVNQSVVISFLLLFLFNLILTAIYLQVVPPKGS</sequence>
<dbReference type="PANTHER" id="PTHR30188">
    <property type="entry name" value="ABC TRANSPORTER PERMEASE PROTEIN-RELATED"/>
    <property type="match status" value="1"/>
</dbReference>
<organism evidence="2 3">
    <name type="scientific">Pseudonocardia abyssalis</name>
    <dbReference type="NCBI Taxonomy" id="2792008"/>
    <lineage>
        <taxon>Bacteria</taxon>
        <taxon>Bacillati</taxon>
        <taxon>Actinomycetota</taxon>
        <taxon>Actinomycetes</taxon>
        <taxon>Pseudonocardiales</taxon>
        <taxon>Pseudonocardiaceae</taxon>
        <taxon>Pseudonocardia</taxon>
    </lineage>
</organism>
<feature type="transmembrane region" description="Helical" evidence="1">
    <location>
        <begin position="109"/>
        <end position="136"/>
    </location>
</feature>